<dbReference type="InterPro" id="IPR038670">
    <property type="entry name" value="HslJ-like_sf"/>
</dbReference>
<dbReference type="AlphaFoldDB" id="A0A2R3MQN5"/>
<proteinExistence type="predicted"/>
<dbReference type="PROSITE" id="PS51257">
    <property type="entry name" value="PROKAR_LIPOPROTEIN"/>
    <property type="match status" value="1"/>
</dbReference>
<sequence>MINRTRHIGCILFVLSLLPMLSGCNNKDDVIEVFTGKTWKLSRLTNEGSSAQFYPGLWQDEKAANSSKEALKVEDNFTLIFEGSELNGELMGARISGQGIRSSFSGSWSANGKSQTVTLHPDIKGSESDALANAFIKGLKTVYQYEGNANSLTLFFKDGNTIRVMGFSRKR</sequence>
<dbReference type="InterPro" id="IPR032316">
    <property type="entry name" value="DUF4847"/>
</dbReference>
<dbReference type="Pfam" id="PF16139">
    <property type="entry name" value="DUF4847"/>
    <property type="match status" value="1"/>
</dbReference>
<gene>
    <name evidence="1" type="ORF">EV202_1244</name>
</gene>
<dbReference type="CDD" id="cd14492">
    <property type="entry name" value="lipocalin_MxiM-like"/>
    <property type="match status" value="1"/>
</dbReference>
<evidence type="ECO:0000313" key="1">
    <source>
        <dbReference type="EMBL" id="TCO88817.1"/>
    </source>
</evidence>
<protein>
    <submittedName>
        <fullName evidence="1">Uncharacterized protein DUF4847</fullName>
    </submittedName>
</protein>
<dbReference type="Gene3D" id="2.40.128.270">
    <property type="match status" value="1"/>
</dbReference>
<dbReference type="KEGG" id="bhf:C3V43_05210"/>
<name>A0A2R3MQN5_9BACE</name>
<dbReference type="RefSeq" id="WP_106068891.1">
    <property type="nucleotide sequence ID" value="NZ_CAUSQV010000098.1"/>
</dbReference>
<dbReference type="EMBL" id="SLXB01000024">
    <property type="protein sequence ID" value="TCO88817.1"/>
    <property type="molecule type" value="Genomic_DNA"/>
</dbReference>
<reference evidence="1 2" key="1">
    <citation type="submission" date="2019-03" db="EMBL/GenBank/DDBJ databases">
        <title>Genomic Encyclopedia of Type Strains, Phase IV (KMG-IV): sequencing the most valuable type-strain genomes for metagenomic binning, comparative biology and taxonomic classification.</title>
        <authorList>
            <person name="Goeker M."/>
        </authorList>
    </citation>
    <scope>NUCLEOTIDE SEQUENCE [LARGE SCALE GENOMIC DNA]</scope>
    <source>
        <strain evidence="1 2">DSM 23917</strain>
    </source>
</reference>
<accession>A0A2R3MQN5</accession>
<evidence type="ECO:0000313" key="2">
    <source>
        <dbReference type="Proteomes" id="UP000295600"/>
    </source>
</evidence>
<organism evidence="1 2">
    <name type="scientific">Prevotella heparinolytica</name>
    <dbReference type="NCBI Taxonomy" id="28113"/>
    <lineage>
        <taxon>Bacteria</taxon>
        <taxon>Pseudomonadati</taxon>
        <taxon>Bacteroidota</taxon>
        <taxon>Bacteroidia</taxon>
        <taxon>Bacteroidales</taxon>
        <taxon>Bacteroidaceae</taxon>
        <taxon>Bacteroides</taxon>
    </lineage>
</organism>
<dbReference type="GeneID" id="94547846"/>
<comment type="caution">
    <text evidence="1">The sequence shown here is derived from an EMBL/GenBank/DDBJ whole genome shotgun (WGS) entry which is preliminary data.</text>
</comment>
<dbReference type="Proteomes" id="UP000295600">
    <property type="component" value="Unassembled WGS sequence"/>
</dbReference>